<dbReference type="Pfam" id="PF04389">
    <property type="entry name" value="Peptidase_M28"/>
    <property type="match status" value="1"/>
</dbReference>
<gene>
    <name evidence="2" type="ORF">SAMN04487992_102472</name>
</gene>
<evidence type="ECO:0000259" key="1">
    <source>
        <dbReference type="Pfam" id="PF04389"/>
    </source>
</evidence>
<dbReference type="RefSeq" id="WP_025613937.1">
    <property type="nucleotide sequence ID" value="NZ_FNBD01000002.1"/>
</dbReference>
<evidence type="ECO:0000313" key="3">
    <source>
        <dbReference type="Proteomes" id="UP000182114"/>
    </source>
</evidence>
<dbReference type="GO" id="GO:0008235">
    <property type="term" value="F:metalloexopeptidase activity"/>
    <property type="evidence" value="ECO:0007669"/>
    <property type="project" value="InterPro"/>
</dbReference>
<dbReference type="AlphaFoldDB" id="A0A1G7ERZ7"/>
<dbReference type="Proteomes" id="UP000182114">
    <property type="component" value="Unassembled WGS sequence"/>
</dbReference>
<dbReference type="CDD" id="cd03877">
    <property type="entry name" value="M28_like"/>
    <property type="match status" value="1"/>
</dbReference>
<name>A0A1G7ERZ7_9FLAO</name>
<proteinExistence type="predicted"/>
<dbReference type="InterPro" id="IPR007484">
    <property type="entry name" value="Peptidase_M28"/>
</dbReference>
<dbReference type="PANTHER" id="PTHR12147">
    <property type="entry name" value="METALLOPEPTIDASE M28 FAMILY MEMBER"/>
    <property type="match status" value="1"/>
</dbReference>
<reference evidence="3" key="1">
    <citation type="submission" date="2016-10" db="EMBL/GenBank/DDBJ databases">
        <authorList>
            <person name="Varghese N."/>
            <person name="Submissions S."/>
        </authorList>
    </citation>
    <scope>NUCLEOTIDE SEQUENCE [LARGE SCALE GENOMIC DNA]</scope>
    <source>
        <strain evidence="3">DSM 24729</strain>
    </source>
</reference>
<dbReference type="PROSITE" id="PS51257">
    <property type="entry name" value="PROKAR_LIPOPROTEIN"/>
    <property type="match status" value="1"/>
</dbReference>
<feature type="domain" description="Peptidase M28" evidence="1">
    <location>
        <begin position="130"/>
        <end position="330"/>
    </location>
</feature>
<organism evidence="2 3">
    <name type="scientific">Cellulophaga baltica</name>
    <dbReference type="NCBI Taxonomy" id="76594"/>
    <lineage>
        <taxon>Bacteria</taxon>
        <taxon>Pseudomonadati</taxon>
        <taxon>Bacteroidota</taxon>
        <taxon>Flavobacteriia</taxon>
        <taxon>Flavobacteriales</taxon>
        <taxon>Flavobacteriaceae</taxon>
        <taxon>Cellulophaga</taxon>
    </lineage>
</organism>
<dbReference type="GO" id="GO:0006508">
    <property type="term" value="P:proteolysis"/>
    <property type="evidence" value="ECO:0007669"/>
    <property type="project" value="InterPro"/>
</dbReference>
<dbReference type="eggNOG" id="COG2234">
    <property type="taxonomic scope" value="Bacteria"/>
</dbReference>
<protein>
    <submittedName>
        <fullName evidence="2">Peptidase family M28</fullName>
    </submittedName>
</protein>
<dbReference type="Gene3D" id="3.40.630.10">
    <property type="entry name" value="Zn peptidases"/>
    <property type="match status" value="1"/>
</dbReference>
<dbReference type="SUPFAM" id="SSF53187">
    <property type="entry name" value="Zn-dependent exopeptidases"/>
    <property type="match status" value="1"/>
</dbReference>
<evidence type="ECO:0000313" key="2">
    <source>
        <dbReference type="EMBL" id="SDE66377.1"/>
    </source>
</evidence>
<dbReference type="EMBL" id="FNBD01000002">
    <property type="protein sequence ID" value="SDE66377.1"/>
    <property type="molecule type" value="Genomic_DNA"/>
</dbReference>
<keyword evidence="3" id="KW-1185">Reference proteome</keyword>
<accession>A0A1G7ERZ7</accession>
<dbReference type="PANTHER" id="PTHR12147:SF26">
    <property type="entry name" value="PEPTIDASE M28 DOMAIN-CONTAINING PROTEIN"/>
    <property type="match status" value="1"/>
</dbReference>
<sequence>MKSIVYLFLLLVVTACGTVKMKETDPENIAPVAASGGGAGELMLSEKESDEGVRLQSRTALAAVNFSNAKDVGDIITFLSSDDLKGREAGSEGIEKAANYIETIFTTHGVKPFFDTYKDTIANFSEPAYNVVGVLEGNDPILKNEVVIIGAHYDHIGLIAPTNGDKIANGANDNASGTTTVLELARYFASNKLNKRTVIFALFTAEEKGLLGSKDLAKRLKEKNINLYTMLNFEMVGVALQDKDYFMYVTGYENSNLAAVANDYSGENLIGFLPSAQKMNLFKRSDNYAFHTAFNVPSQTFCTFDFTNFDHYHGVDDEAELMDFDHMARVVNKSIPMVTGIINAATKEIKYN</sequence>
<dbReference type="InterPro" id="IPR045175">
    <property type="entry name" value="M28_fam"/>
</dbReference>